<dbReference type="InterPro" id="IPR011989">
    <property type="entry name" value="ARM-like"/>
</dbReference>
<keyword evidence="2" id="KW-1185">Reference proteome</keyword>
<dbReference type="SUPFAM" id="SSF48371">
    <property type="entry name" value="ARM repeat"/>
    <property type="match status" value="1"/>
</dbReference>
<dbReference type="EMBL" id="KZ293433">
    <property type="protein sequence ID" value="PBK68203.1"/>
    <property type="molecule type" value="Genomic_DNA"/>
</dbReference>
<proteinExistence type="predicted"/>
<dbReference type="Gene3D" id="1.25.10.10">
    <property type="entry name" value="Leucine-rich Repeat Variant"/>
    <property type="match status" value="1"/>
</dbReference>
<dbReference type="AlphaFoldDB" id="A0A2H3BWC3"/>
<dbReference type="InterPro" id="IPR016024">
    <property type="entry name" value="ARM-type_fold"/>
</dbReference>
<reference evidence="2" key="1">
    <citation type="journal article" date="2017" name="Nat. Ecol. Evol.">
        <title>Genome expansion and lineage-specific genetic innovations in the forest pathogenic fungi Armillaria.</title>
        <authorList>
            <person name="Sipos G."/>
            <person name="Prasanna A.N."/>
            <person name="Walter M.C."/>
            <person name="O'Connor E."/>
            <person name="Balint B."/>
            <person name="Krizsan K."/>
            <person name="Kiss B."/>
            <person name="Hess J."/>
            <person name="Varga T."/>
            <person name="Slot J."/>
            <person name="Riley R."/>
            <person name="Boka B."/>
            <person name="Rigling D."/>
            <person name="Barry K."/>
            <person name="Lee J."/>
            <person name="Mihaltcheva S."/>
            <person name="LaButti K."/>
            <person name="Lipzen A."/>
            <person name="Waldron R."/>
            <person name="Moloney N.M."/>
            <person name="Sperisen C."/>
            <person name="Kredics L."/>
            <person name="Vagvoelgyi C."/>
            <person name="Patrignani A."/>
            <person name="Fitzpatrick D."/>
            <person name="Nagy I."/>
            <person name="Doyle S."/>
            <person name="Anderson J.B."/>
            <person name="Grigoriev I.V."/>
            <person name="Gueldener U."/>
            <person name="Muensterkoetter M."/>
            <person name="Nagy L.G."/>
        </authorList>
    </citation>
    <scope>NUCLEOTIDE SEQUENCE [LARGE SCALE GENOMIC DNA]</scope>
    <source>
        <strain evidence="2">28-4</strain>
    </source>
</reference>
<evidence type="ECO:0008006" key="3">
    <source>
        <dbReference type="Google" id="ProtNLM"/>
    </source>
</evidence>
<sequence>MSAPNQTVLAKILHTLCQVSDTSLLSQSAVVSRQEDLKWELDYIAYLTHVMLYSPREDVHTKLNAGHQLKNNLDLIPHSTDGGVAYMKRVALLSMAEPSLRCLGVCIIISLLLEKGPAHWLEGIKFIVTMLNDADMVAQDTALNVMHTVCKQSPSGFDIIMDKLYLLRFLQLTKSLVKTVCSLSSMCLVFCVPAGICFALSNIYVFDIYLSRMGIDASTGVHCYLYKVLTDPHVFAPMGLGPSFKDLAPFMIDSVQSEDEQVALTVCMFWNSFIGVPHLAIQIHPWLESLMQSLLVCMIYSMDEIIWMENHDIQLACHDKHATDHSIGPDHGDDNMGQCSVPDDAREAYNTSLTDNNTEQNAGNFWMRRTCAALTLDTMGITFQEEILPVLMGPIKENMKCADW</sequence>
<accession>A0A2H3BWC3</accession>
<dbReference type="Proteomes" id="UP000218334">
    <property type="component" value="Unassembled WGS sequence"/>
</dbReference>
<organism evidence="1 2">
    <name type="scientific">Armillaria solidipes</name>
    <dbReference type="NCBI Taxonomy" id="1076256"/>
    <lineage>
        <taxon>Eukaryota</taxon>
        <taxon>Fungi</taxon>
        <taxon>Dikarya</taxon>
        <taxon>Basidiomycota</taxon>
        <taxon>Agaricomycotina</taxon>
        <taxon>Agaricomycetes</taxon>
        <taxon>Agaricomycetidae</taxon>
        <taxon>Agaricales</taxon>
        <taxon>Marasmiineae</taxon>
        <taxon>Physalacriaceae</taxon>
        <taxon>Armillaria</taxon>
    </lineage>
</organism>
<evidence type="ECO:0000313" key="1">
    <source>
        <dbReference type="EMBL" id="PBK68203.1"/>
    </source>
</evidence>
<evidence type="ECO:0000313" key="2">
    <source>
        <dbReference type="Proteomes" id="UP000218334"/>
    </source>
</evidence>
<dbReference type="STRING" id="1076256.A0A2H3BWC3"/>
<protein>
    <recommendedName>
        <fullName evidence="3">ARM repeat-containing protein</fullName>
    </recommendedName>
</protein>
<gene>
    <name evidence="1" type="ORF">ARMSODRAFT_1019789</name>
</gene>
<name>A0A2H3BWC3_9AGAR</name>